<dbReference type="GO" id="GO:0016746">
    <property type="term" value="F:acyltransferase activity"/>
    <property type="evidence" value="ECO:0007669"/>
    <property type="project" value="UniProtKB-KW"/>
</dbReference>
<sequence>MKVTDLTQMVHSKSEQVTVAVAHAVESSIFTACSLAAERGTAFFHFIGPLTEMTDAMKEAGVQQSDQFSFSDAADESESAEKAVMLVHKGQADVLMKGMTPTSKLLKAVLHKEKGLRTGRLLSHLAGFQFREQEKMLFLSDAAMNIAPDLTQKQGIIENAVAALSAMGMKLPKTALLAAVETVNPAMPAAVDAAVLTQMNRRGQLADCVVDGPLALDVAVSAKAAHQKGLDTEVAGQADLLIAPNIETGNTLYKSMTLFGNATVGGMIVGARAPIVLTSRSDTAESRLLSLLMAVSTIQK</sequence>
<dbReference type="Gene3D" id="3.40.718.10">
    <property type="entry name" value="Isopropylmalate Dehydrogenase"/>
    <property type="match status" value="1"/>
</dbReference>
<reference evidence="5 6" key="1">
    <citation type="submission" date="2020-03" db="EMBL/GenBank/DDBJ databases">
        <title>Assessment of the enzymatic potential of alkaline-tolerant lipase obtained from Bacillus luteus H11 (technogenic soil) for the bioremediation of saline soils contaminated with petroleum substances.</title>
        <authorList>
            <person name="Kalwasinska A."/>
        </authorList>
    </citation>
    <scope>NUCLEOTIDE SEQUENCE [LARGE SCALE GENOMIC DNA]</scope>
    <source>
        <strain evidence="5 6">H11</strain>
    </source>
</reference>
<dbReference type="InterPro" id="IPR050500">
    <property type="entry name" value="Phos_Acetyltrans/Butyryltrans"/>
</dbReference>
<dbReference type="InterPro" id="IPR002505">
    <property type="entry name" value="PTA_PTB"/>
</dbReference>
<keyword evidence="6" id="KW-1185">Reference proteome</keyword>
<dbReference type="NCBIfam" id="NF006045">
    <property type="entry name" value="PRK08190.1"/>
    <property type="match status" value="1"/>
</dbReference>
<keyword evidence="3" id="KW-0012">Acyltransferase</keyword>
<dbReference type="AlphaFoldDB" id="A0A969PXY1"/>
<dbReference type="PANTHER" id="PTHR43356">
    <property type="entry name" value="PHOSPHATE ACETYLTRANSFERASE"/>
    <property type="match status" value="1"/>
</dbReference>
<proteinExistence type="inferred from homology"/>
<dbReference type="PANTHER" id="PTHR43356:SF2">
    <property type="entry name" value="PHOSPHATE ACETYLTRANSFERASE"/>
    <property type="match status" value="1"/>
</dbReference>
<evidence type="ECO:0000256" key="2">
    <source>
        <dbReference type="ARBA" id="ARBA00022679"/>
    </source>
</evidence>
<evidence type="ECO:0000256" key="1">
    <source>
        <dbReference type="ARBA" id="ARBA00005656"/>
    </source>
</evidence>
<keyword evidence="2" id="KW-0808">Transferase</keyword>
<evidence type="ECO:0000313" key="6">
    <source>
        <dbReference type="Proteomes" id="UP000752012"/>
    </source>
</evidence>
<accession>A0A969PXY1</accession>
<name>A0A969PXY1_9BACI</name>
<feature type="domain" description="Phosphate acetyl/butaryl transferase" evidence="4">
    <location>
        <begin position="80"/>
        <end position="290"/>
    </location>
</feature>
<dbReference type="InterPro" id="IPR012147">
    <property type="entry name" value="P_Ac_Bu_trans"/>
</dbReference>
<evidence type="ECO:0000313" key="5">
    <source>
        <dbReference type="EMBL" id="NJP37622.1"/>
    </source>
</evidence>
<comment type="caution">
    <text evidence="5">The sequence shown here is derived from an EMBL/GenBank/DDBJ whole genome shotgun (WGS) entry which is preliminary data.</text>
</comment>
<dbReference type="PIRSF" id="PIRSF000428">
    <property type="entry name" value="P_Ac_trans"/>
    <property type="match status" value="1"/>
</dbReference>
<dbReference type="Proteomes" id="UP000752012">
    <property type="component" value="Unassembled WGS sequence"/>
</dbReference>
<dbReference type="RefSeq" id="WP_168006350.1">
    <property type="nucleotide sequence ID" value="NZ_JAATHJ010000010.1"/>
</dbReference>
<gene>
    <name evidence="5" type="ORF">HCN83_08490</name>
</gene>
<dbReference type="EMBL" id="JAATHJ010000010">
    <property type="protein sequence ID" value="NJP37622.1"/>
    <property type="molecule type" value="Genomic_DNA"/>
</dbReference>
<organism evidence="5 6">
    <name type="scientific">Alkalicoccus luteus</name>
    <dbReference type="NCBI Taxonomy" id="1237094"/>
    <lineage>
        <taxon>Bacteria</taxon>
        <taxon>Bacillati</taxon>
        <taxon>Bacillota</taxon>
        <taxon>Bacilli</taxon>
        <taxon>Bacillales</taxon>
        <taxon>Bacillaceae</taxon>
        <taxon>Alkalicoccus</taxon>
    </lineage>
</organism>
<protein>
    <submittedName>
        <fullName evidence="5">Bifunctional enoyl-CoA hydratase/phosphate acetyltransferase</fullName>
    </submittedName>
</protein>
<dbReference type="SUPFAM" id="SSF53659">
    <property type="entry name" value="Isocitrate/Isopropylmalate dehydrogenase-like"/>
    <property type="match status" value="1"/>
</dbReference>
<evidence type="ECO:0000256" key="3">
    <source>
        <dbReference type="ARBA" id="ARBA00023315"/>
    </source>
</evidence>
<evidence type="ECO:0000259" key="4">
    <source>
        <dbReference type="Pfam" id="PF01515"/>
    </source>
</evidence>
<dbReference type="Pfam" id="PF01515">
    <property type="entry name" value="PTA_PTB"/>
    <property type="match status" value="1"/>
</dbReference>
<comment type="similarity">
    <text evidence="1">Belongs to the phosphate acetyltransferase and butyryltransferase family.</text>
</comment>